<dbReference type="Proteomes" id="UP000186535">
    <property type="component" value="Unassembled WGS sequence"/>
</dbReference>
<comment type="caution">
    <text evidence="2">The sequence shown here is derived from an EMBL/GenBank/DDBJ whole genome shotgun (WGS) entry which is preliminary data.</text>
</comment>
<sequence>MLHEFTDSIASMNAIPVGVVFLVVAIFLGNKYFKYQKVVNQLEEYEKTKLRIDSGEKMVVFIIDSFKCTSCMQIFAKVKNIVEKAGLPFVAIDSRSQQSYVSHSDVPALLVFYDGHSVKNFDPMQEIPKTDLEQYESFIKEVKKEWKNL</sequence>
<evidence type="ECO:0008006" key="4">
    <source>
        <dbReference type="Google" id="ProtNLM"/>
    </source>
</evidence>
<keyword evidence="1" id="KW-0812">Transmembrane</keyword>
<evidence type="ECO:0000313" key="2">
    <source>
        <dbReference type="EMBL" id="OKA38748.1"/>
    </source>
</evidence>
<keyword evidence="1" id="KW-0472">Membrane</keyword>
<proteinExistence type="predicted"/>
<name>A0A1Q4LCM6_BACCE</name>
<dbReference type="InterPro" id="IPR036249">
    <property type="entry name" value="Thioredoxin-like_sf"/>
</dbReference>
<feature type="transmembrane region" description="Helical" evidence="1">
    <location>
        <begin position="12"/>
        <end position="33"/>
    </location>
</feature>
<evidence type="ECO:0000256" key="1">
    <source>
        <dbReference type="SAM" id="Phobius"/>
    </source>
</evidence>
<protein>
    <recommendedName>
        <fullName evidence="4">Thioredoxin domain-containing protein</fullName>
    </recommendedName>
</protein>
<organism evidence="2 3">
    <name type="scientific">Bacillus cereus</name>
    <dbReference type="NCBI Taxonomy" id="1396"/>
    <lineage>
        <taxon>Bacteria</taxon>
        <taxon>Bacillati</taxon>
        <taxon>Bacillota</taxon>
        <taxon>Bacilli</taxon>
        <taxon>Bacillales</taxon>
        <taxon>Bacillaceae</taxon>
        <taxon>Bacillus</taxon>
        <taxon>Bacillus cereus group</taxon>
    </lineage>
</organism>
<keyword evidence="1" id="KW-1133">Transmembrane helix</keyword>
<dbReference type="RefSeq" id="WP_073517002.1">
    <property type="nucleotide sequence ID" value="NZ_MPOM01000007.1"/>
</dbReference>
<dbReference type="EMBL" id="MPON01000002">
    <property type="protein sequence ID" value="OKA38748.1"/>
    <property type="molecule type" value="Genomic_DNA"/>
</dbReference>
<dbReference type="SUPFAM" id="SSF52833">
    <property type="entry name" value="Thioredoxin-like"/>
    <property type="match status" value="1"/>
</dbReference>
<dbReference type="AlphaFoldDB" id="A0A1Q4LCM6"/>
<accession>A0A1Q4LCM6</accession>
<reference evidence="2 3" key="1">
    <citation type="submission" date="2016-11" db="EMBL/GenBank/DDBJ databases">
        <title>Identification of Bacillus cereus isolated from egg-white.</title>
        <authorList>
            <person name="Soni A."/>
            <person name="Oey I."/>
            <person name="Silcock P."/>
            <person name="Bremer P."/>
        </authorList>
    </citation>
    <scope>NUCLEOTIDE SEQUENCE [LARGE SCALE GENOMIC DNA]</scope>
    <source>
        <strain evidence="2 3">NZAS03</strain>
    </source>
</reference>
<evidence type="ECO:0000313" key="3">
    <source>
        <dbReference type="Proteomes" id="UP000186535"/>
    </source>
</evidence>
<gene>
    <name evidence="2" type="ORF">BJR07_12625</name>
</gene>